<gene>
    <name evidence="1" type="ORF">UFOVP704_65</name>
</gene>
<dbReference type="InterPro" id="IPR011856">
    <property type="entry name" value="tRNA_endonuc-like_dom_sf"/>
</dbReference>
<evidence type="ECO:0008006" key="2">
    <source>
        <dbReference type="Google" id="ProtNLM"/>
    </source>
</evidence>
<organism evidence="1">
    <name type="scientific">uncultured Caudovirales phage</name>
    <dbReference type="NCBI Taxonomy" id="2100421"/>
    <lineage>
        <taxon>Viruses</taxon>
        <taxon>Duplodnaviria</taxon>
        <taxon>Heunggongvirae</taxon>
        <taxon>Uroviricota</taxon>
        <taxon>Caudoviricetes</taxon>
        <taxon>Peduoviridae</taxon>
        <taxon>Maltschvirus</taxon>
        <taxon>Maltschvirus maltsch</taxon>
    </lineage>
</organism>
<protein>
    <recommendedName>
        <fullName evidence="2">VRR-NUC domain containing protein</fullName>
    </recommendedName>
</protein>
<reference evidence="1" key="1">
    <citation type="submission" date="2020-04" db="EMBL/GenBank/DDBJ databases">
        <authorList>
            <person name="Chiriac C."/>
            <person name="Salcher M."/>
            <person name="Ghai R."/>
            <person name="Kavagutti S V."/>
        </authorList>
    </citation>
    <scope>NUCLEOTIDE SEQUENCE</scope>
</reference>
<proteinExistence type="predicted"/>
<accession>A0A6J5NHJ2</accession>
<evidence type="ECO:0000313" key="1">
    <source>
        <dbReference type="EMBL" id="CAB4159220.1"/>
    </source>
</evidence>
<dbReference type="GO" id="GO:0003676">
    <property type="term" value="F:nucleic acid binding"/>
    <property type="evidence" value="ECO:0007669"/>
    <property type="project" value="InterPro"/>
</dbReference>
<name>A0A6J5NHJ2_9CAUD</name>
<dbReference type="Gene3D" id="3.40.1350.10">
    <property type="match status" value="1"/>
</dbReference>
<sequence>MRRNNPEALFQKQVVTLLTACGYVVIEVGKSRGKTKCPTCGTYHYSSGWQGNTVGAPDLYVHRKEWDRISVGIELKAEKGAVRKEQQEFANKELTTICRTLEDVITAVSTVDKRLNIESKLEKINWIM</sequence>
<dbReference type="EMBL" id="LR796675">
    <property type="protein sequence ID" value="CAB4159220.1"/>
    <property type="molecule type" value="Genomic_DNA"/>
</dbReference>